<evidence type="ECO:0000313" key="1">
    <source>
        <dbReference type="EMBL" id="JAD87827.1"/>
    </source>
</evidence>
<reference evidence="1" key="1">
    <citation type="submission" date="2014-09" db="EMBL/GenBank/DDBJ databases">
        <authorList>
            <person name="Magalhaes I.L.F."/>
            <person name="Oliveira U."/>
            <person name="Santos F.R."/>
            <person name="Vidigal T.H.D.A."/>
            <person name="Brescovit A.D."/>
            <person name="Santos A.J."/>
        </authorList>
    </citation>
    <scope>NUCLEOTIDE SEQUENCE</scope>
    <source>
        <tissue evidence="1">Shoot tissue taken approximately 20 cm above the soil surface</tissue>
    </source>
</reference>
<reference evidence="1" key="2">
    <citation type="journal article" date="2015" name="Data Brief">
        <title>Shoot transcriptome of the giant reed, Arundo donax.</title>
        <authorList>
            <person name="Barrero R.A."/>
            <person name="Guerrero F.D."/>
            <person name="Moolhuijzen P."/>
            <person name="Goolsby J.A."/>
            <person name="Tidwell J."/>
            <person name="Bellgard S.E."/>
            <person name="Bellgard M.I."/>
        </authorList>
    </citation>
    <scope>NUCLEOTIDE SEQUENCE</scope>
    <source>
        <tissue evidence="1">Shoot tissue taken approximately 20 cm above the soil surface</tissue>
    </source>
</reference>
<dbReference type="EMBL" id="GBRH01210068">
    <property type="protein sequence ID" value="JAD87827.1"/>
    <property type="molecule type" value="Transcribed_RNA"/>
</dbReference>
<proteinExistence type="predicted"/>
<organism evidence="1">
    <name type="scientific">Arundo donax</name>
    <name type="common">Giant reed</name>
    <name type="synonym">Donax arundinaceus</name>
    <dbReference type="NCBI Taxonomy" id="35708"/>
    <lineage>
        <taxon>Eukaryota</taxon>
        <taxon>Viridiplantae</taxon>
        <taxon>Streptophyta</taxon>
        <taxon>Embryophyta</taxon>
        <taxon>Tracheophyta</taxon>
        <taxon>Spermatophyta</taxon>
        <taxon>Magnoliopsida</taxon>
        <taxon>Liliopsida</taxon>
        <taxon>Poales</taxon>
        <taxon>Poaceae</taxon>
        <taxon>PACMAD clade</taxon>
        <taxon>Arundinoideae</taxon>
        <taxon>Arundineae</taxon>
        <taxon>Arundo</taxon>
    </lineage>
</organism>
<sequence>MLCTKFCIARYISCT</sequence>
<protein>
    <submittedName>
        <fullName evidence="1">Uncharacterized protein</fullName>
    </submittedName>
</protein>
<name>A0A0A9DVM3_ARUDO</name>
<accession>A0A0A9DVM3</accession>